<dbReference type="WBParaSite" id="NBR_0001902301-mRNA-1">
    <property type="protein sequence ID" value="NBR_0001902301-mRNA-1"/>
    <property type="gene ID" value="NBR_0001902301"/>
</dbReference>
<sequence>MDASSDGHSREPRAALRQIISSTTGCRHHESPRTYRSQPDINQQLDEKRQNEFAVVQVLEEPGRSTEQAPPSRVSTLIDFENEKLSMARVWKTTKTRNLGAVVCSRKRIEAFVLELDEEYGHHA</sequence>
<evidence type="ECO:0000313" key="2">
    <source>
        <dbReference type="EMBL" id="VDL82752.1"/>
    </source>
</evidence>
<dbReference type="AlphaFoldDB" id="A0A0N4YP52"/>
<dbReference type="Proteomes" id="UP000271162">
    <property type="component" value="Unassembled WGS sequence"/>
</dbReference>
<evidence type="ECO:0000256" key="1">
    <source>
        <dbReference type="SAM" id="MobiDB-lite"/>
    </source>
</evidence>
<feature type="region of interest" description="Disordered" evidence="1">
    <location>
        <begin position="22"/>
        <end position="41"/>
    </location>
</feature>
<dbReference type="EMBL" id="UYSL01023847">
    <property type="protein sequence ID" value="VDL82752.1"/>
    <property type="molecule type" value="Genomic_DNA"/>
</dbReference>
<accession>A0A0N4YP52</accession>
<name>A0A0N4YP52_NIPBR</name>
<keyword evidence="3" id="KW-1185">Reference proteome</keyword>
<gene>
    <name evidence="2" type="ORF">NBR_LOCUS19023</name>
</gene>
<reference evidence="2 3" key="2">
    <citation type="submission" date="2018-11" db="EMBL/GenBank/DDBJ databases">
        <authorList>
            <consortium name="Pathogen Informatics"/>
        </authorList>
    </citation>
    <scope>NUCLEOTIDE SEQUENCE [LARGE SCALE GENOMIC DNA]</scope>
</reference>
<protein>
    <submittedName>
        <fullName evidence="2 4">Uncharacterized protein</fullName>
    </submittedName>
</protein>
<proteinExistence type="predicted"/>
<organism evidence="4">
    <name type="scientific">Nippostrongylus brasiliensis</name>
    <name type="common">Rat hookworm</name>
    <dbReference type="NCBI Taxonomy" id="27835"/>
    <lineage>
        <taxon>Eukaryota</taxon>
        <taxon>Metazoa</taxon>
        <taxon>Ecdysozoa</taxon>
        <taxon>Nematoda</taxon>
        <taxon>Chromadorea</taxon>
        <taxon>Rhabditida</taxon>
        <taxon>Rhabditina</taxon>
        <taxon>Rhabditomorpha</taxon>
        <taxon>Strongyloidea</taxon>
        <taxon>Heligmosomidae</taxon>
        <taxon>Nippostrongylus</taxon>
    </lineage>
</organism>
<reference evidence="4" key="1">
    <citation type="submission" date="2017-02" db="UniProtKB">
        <authorList>
            <consortium name="WormBaseParasite"/>
        </authorList>
    </citation>
    <scope>IDENTIFICATION</scope>
</reference>
<evidence type="ECO:0000313" key="3">
    <source>
        <dbReference type="Proteomes" id="UP000271162"/>
    </source>
</evidence>
<evidence type="ECO:0000313" key="4">
    <source>
        <dbReference type="WBParaSite" id="NBR_0001902301-mRNA-1"/>
    </source>
</evidence>